<comment type="caution">
    <text evidence="3">The sequence shown here is derived from an EMBL/GenBank/DDBJ whole genome shotgun (WGS) entry which is preliminary data.</text>
</comment>
<sequence length="123" mass="13132">MADDTAAKPPREALGNLIHSPNRLAIIAVLNRVQHVAFAELRDSLHLTTPELSRQIAILEKEGMVEVAKLRIKRVPVTHVRLSDSGRERFTAYLADLRAIVEGGGGGGGGDRSEAGTATRGGD</sequence>
<name>A0ABV3BRZ6_9ACTN</name>
<evidence type="ECO:0000313" key="4">
    <source>
        <dbReference type="Proteomes" id="UP001551176"/>
    </source>
</evidence>
<organism evidence="3 4">
    <name type="scientific">Streptomyces atriruber</name>
    <dbReference type="NCBI Taxonomy" id="545121"/>
    <lineage>
        <taxon>Bacteria</taxon>
        <taxon>Bacillati</taxon>
        <taxon>Actinomycetota</taxon>
        <taxon>Actinomycetes</taxon>
        <taxon>Kitasatosporales</taxon>
        <taxon>Streptomycetaceae</taxon>
        <taxon>Streptomyces</taxon>
    </lineage>
</organism>
<dbReference type="SUPFAM" id="SSF46785">
    <property type="entry name" value="Winged helix' DNA-binding domain"/>
    <property type="match status" value="1"/>
</dbReference>
<evidence type="ECO:0000313" key="3">
    <source>
        <dbReference type="EMBL" id="MEU6823781.1"/>
    </source>
</evidence>
<dbReference type="InterPro" id="IPR027395">
    <property type="entry name" value="WH_DNA-bd_dom"/>
</dbReference>
<keyword evidence="4" id="KW-1185">Reference proteome</keyword>
<dbReference type="EMBL" id="JBEYXV010000012">
    <property type="protein sequence ID" value="MEU6823781.1"/>
    <property type="molecule type" value="Genomic_DNA"/>
</dbReference>
<dbReference type="Proteomes" id="UP001551176">
    <property type="component" value="Unassembled WGS sequence"/>
</dbReference>
<accession>A0ABV3BRZ6</accession>
<dbReference type="InterPro" id="IPR036388">
    <property type="entry name" value="WH-like_DNA-bd_sf"/>
</dbReference>
<feature type="domain" description="Winged helix DNA-binding" evidence="2">
    <location>
        <begin position="23"/>
        <end position="101"/>
    </location>
</feature>
<dbReference type="PANTHER" id="PTHR37318">
    <property type="entry name" value="BSL7504 PROTEIN"/>
    <property type="match status" value="1"/>
</dbReference>
<evidence type="ECO:0000256" key="1">
    <source>
        <dbReference type="SAM" id="MobiDB-lite"/>
    </source>
</evidence>
<feature type="region of interest" description="Disordered" evidence="1">
    <location>
        <begin position="102"/>
        <end position="123"/>
    </location>
</feature>
<dbReference type="RefSeq" id="WP_359352675.1">
    <property type="nucleotide sequence ID" value="NZ_JBEYXV010000012.1"/>
</dbReference>
<dbReference type="InterPro" id="IPR036390">
    <property type="entry name" value="WH_DNA-bd_sf"/>
</dbReference>
<dbReference type="Pfam" id="PF13601">
    <property type="entry name" value="HTH_34"/>
    <property type="match status" value="1"/>
</dbReference>
<proteinExistence type="predicted"/>
<dbReference type="Gene3D" id="1.10.10.10">
    <property type="entry name" value="Winged helix-like DNA-binding domain superfamily/Winged helix DNA-binding domain"/>
    <property type="match status" value="1"/>
</dbReference>
<dbReference type="PANTHER" id="PTHR37318:SF1">
    <property type="entry name" value="BSL7504 PROTEIN"/>
    <property type="match status" value="1"/>
</dbReference>
<gene>
    <name evidence="3" type="ORF">ABZ921_24370</name>
</gene>
<protein>
    <submittedName>
        <fullName evidence="3">Transcriptional regulator</fullName>
    </submittedName>
</protein>
<evidence type="ECO:0000259" key="2">
    <source>
        <dbReference type="Pfam" id="PF13601"/>
    </source>
</evidence>
<reference evidence="3 4" key="1">
    <citation type="submission" date="2024-06" db="EMBL/GenBank/DDBJ databases">
        <title>The Natural Products Discovery Center: Release of the First 8490 Sequenced Strains for Exploring Actinobacteria Biosynthetic Diversity.</title>
        <authorList>
            <person name="Kalkreuter E."/>
            <person name="Kautsar S.A."/>
            <person name="Yang D."/>
            <person name="Bader C.D."/>
            <person name="Teijaro C.N."/>
            <person name="Fluegel L."/>
            <person name="Davis C.M."/>
            <person name="Simpson J.R."/>
            <person name="Lauterbach L."/>
            <person name="Steele A.D."/>
            <person name="Gui C."/>
            <person name="Meng S."/>
            <person name="Li G."/>
            <person name="Viehrig K."/>
            <person name="Ye F."/>
            <person name="Su P."/>
            <person name="Kiefer A.F."/>
            <person name="Nichols A."/>
            <person name="Cepeda A.J."/>
            <person name="Yan W."/>
            <person name="Fan B."/>
            <person name="Jiang Y."/>
            <person name="Adhikari A."/>
            <person name="Zheng C.-J."/>
            <person name="Schuster L."/>
            <person name="Cowan T.M."/>
            <person name="Smanski M.J."/>
            <person name="Chevrette M.G."/>
            <person name="De Carvalho L.P.S."/>
            <person name="Shen B."/>
        </authorList>
    </citation>
    <scope>NUCLEOTIDE SEQUENCE [LARGE SCALE GENOMIC DNA]</scope>
    <source>
        <strain evidence="3 4">NPDC046838</strain>
    </source>
</reference>